<dbReference type="EMBL" id="VBOR01000129">
    <property type="protein sequence ID" value="TMQ47065.1"/>
    <property type="molecule type" value="Genomic_DNA"/>
</dbReference>
<evidence type="ECO:0000256" key="3">
    <source>
        <dbReference type="ARBA" id="ARBA00022741"/>
    </source>
</evidence>
<dbReference type="Proteomes" id="UP000316292">
    <property type="component" value="Unassembled WGS sequence"/>
</dbReference>
<dbReference type="Pfam" id="PF00005">
    <property type="entry name" value="ABC_tran"/>
    <property type="match status" value="1"/>
</dbReference>
<keyword evidence="4 7" id="KW-0067">ATP-binding</keyword>
<dbReference type="PANTHER" id="PTHR43820:SF4">
    <property type="entry name" value="HIGH-AFFINITY BRANCHED-CHAIN AMINO ACID TRANSPORT ATP-BINDING PROTEIN LIVF"/>
    <property type="match status" value="1"/>
</dbReference>
<dbReference type="SMART" id="SM00382">
    <property type="entry name" value="AAA"/>
    <property type="match status" value="1"/>
</dbReference>
<gene>
    <name evidence="7" type="ORF">E6K71_11015</name>
</gene>
<reference evidence="7 8" key="1">
    <citation type="journal article" date="2019" name="Nat. Microbiol.">
        <title>Mediterranean grassland soil C-N compound turnover is dependent on rainfall and depth, and is mediated by genomically divergent microorganisms.</title>
        <authorList>
            <person name="Diamond S."/>
            <person name="Andeer P.F."/>
            <person name="Li Z."/>
            <person name="Crits-Christoph A."/>
            <person name="Burstein D."/>
            <person name="Anantharaman K."/>
            <person name="Lane K.R."/>
            <person name="Thomas B.C."/>
            <person name="Pan C."/>
            <person name="Northen T.R."/>
            <person name="Banfield J.F."/>
        </authorList>
    </citation>
    <scope>NUCLEOTIDE SEQUENCE [LARGE SCALE GENOMIC DNA]</scope>
    <source>
        <strain evidence="7">WS_1</strain>
    </source>
</reference>
<dbReference type="InterPro" id="IPR027417">
    <property type="entry name" value="P-loop_NTPase"/>
</dbReference>
<evidence type="ECO:0000313" key="7">
    <source>
        <dbReference type="EMBL" id="TMQ47065.1"/>
    </source>
</evidence>
<comment type="similarity">
    <text evidence="1">Belongs to the ABC transporter superfamily.</text>
</comment>
<dbReference type="GO" id="GO:0015658">
    <property type="term" value="F:branched-chain amino acid transmembrane transporter activity"/>
    <property type="evidence" value="ECO:0007669"/>
    <property type="project" value="TreeGrafter"/>
</dbReference>
<evidence type="ECO:0000256" key="4">
    <source>
        <dbReference type="ARBA" id="ARBA00022840"/>
    </source>
</evidence>
<evidence type="ECO:0000256" key="5">
    <source>
        <dbReference type="ARBA" id="ARBA00022970"/>
    </source>
</evidence>
<dbReference type="PANTHER" id="PTHR43820">
    <property type="entry name" value="HIGH-AFFINITY BRANCHED-CHAIN AMINO ACID TRANSPORT ATP-BINDING PROTEIN LIVF"/>
    <property type="match status" value="1"/>
</dbReference>
<dbReference type="GO" id="GO:0015807">
    <property type="term" value="P:L-amino acid transport"/>
    <property type="evidence" value="ECO:0007669"/>
    <property type="project" value="TreeGrafter"/>
</dbReference>
<evidence type="ECO:0000259" key="6">
    <source>
        <dbReference type="PROSITE" id="PS50893"/>
    </source>
</evidence>
<protein>
    <submittedName>
        <fullName evidence="7">ABC transporter ATP-binding protein</fullName>
    </submittedName>
</protein>
<evidence type="ECO:0000313" key="8">
    <source>
        <dbReference type="Proteomes" id="UP000316292"/>
    </source>
</evidence>
<sequence>MLRLEGIDAGYDGTQILWDIALEAKRGQMTVIIGPNGAGKSSILKVVTGLLPPTGGRVFFDDEDITEVPAYERPDLGIAACPEGRRLFPQLTAEANLRLGAYTLRARRHADDRLAQVYALFPGIRPRATTKALRLSGGEQQMVAIGRALMASPEILVLDEPSLGLAPKVVTEIFETVHRLRLEGLSVLMVEQNAYQALRIADYGYVVQGGRVLRSGPPGELMDLEELRKAYFAIS</sequence>
<name>A0A538S6R9_UNCEI</name>
<organism evidence="7 8">
    <name type="scientific">Eiseniibacteriota bacterium</name>
    <dbReference type="NCBI Taxonomy" id="2212470"/>
    <lineage>
        <taxon>Bacteria</taxon>
        <taxon>Candidatus Eiseniibacteriota</taxon>
    </lineage>
</organism>
<dbReference type="GO" id="GO:0005524">
    <property type="term" value="F:ATP binding"/>
    <property type="evidence" value="ECO:0007669"/>
    <property type="project" value="UniProtKB-KW"/>
</dbReference>
<keyword evidence="5" id="KW-0029">Amino-acid transport</keyword>
<dbReference type="PROSITE" id="PS50893">
    <property type="entry name" value="ABC_TRANSPORTER_2"/>
    <property type="match status" value="1"/>
</dbReference>
<evidence type="ECO:0000256" key="1">
    <source>
        <dbReference type="ARBA" id="ARBA00005417"/>
    </source>
</evidence>
<dbReference type="InterPro" id="IPR052156">
    <property type="entry name" value="BCAA_Transport_ATP-bd_LivF"/>
</dbReference>
<keyword evidence="2" id="KW-0813">Transport</keyword>
<comment type="caution">
    <text evidence="7">The sequence shown here is derived from an EMBL/GenBank/DDBJ whole genome shotgun (WGS) entry which is preliminary data.</text>
</comment>
<dbReference type="GO" id="GO:0016887">
    <property type="term" value="F:ATP hydrolysis activity"/>
    <property type="evidence" value="ECO:0007669"/>
    <property type="project" value="InterPro"/>
</dbReference>
<accession>A0A538S6R9</accession>
<feature type="domain" description="ABC transporter" evidence="6">
    <location>
        <begin position="2"/>
        <end position="234"/>
    </location>
</feature>
<dbReference type="AlphaFoldDB" id="A0A538S6R9"/>
<dbReference type="PROSITE" id="PS00211">
    <property type="entry name" value="ABC_TRANSPORTER_1"/>
    <property type="match status" value="1"/>
</dbReference>
<evidence type="ECO:0000256" key="2">
    <source>
        <dbReference type="ARBA" id="ARBA00022448"/>
    </source>
</evidence>
<proteinExistence type="inferred from homology"/>
<dbReference type="CDD" id="cd03224">
    <property type="entry name" value="ABC_TM1139_LivF_branched"/>
    <property type="match status" value="1"/>
</dbReference>
<dbReference type="InterPro" id="IPR003593">
    <property type="entry name" value="AAA+_ATPase"/>
</dbReference>
<dbReference type="SUPFAM" id="SSF52540">
    <property type="entry name" value="P-loop containing nucleoside triphosphate hydrolases"/>
    <property type="match status" value="1"/>
</dbReference>
<dbReference type="InterPro" id="IPR003439">
    <property type="entry name" value="ABC_transporter-like_ATP-bd"/>
</dbReference>
<dbReference type="Gene3D" id="3.40.50.300">
    <property type="entry name" value="P-loop containing nucleotide triphosphate hydrolases"/>
    <property type="match status" value="1"/>
</dbReference>
<dbReference type="InterPro" id="IPR017871">
    <property type="entry name" value="ABC_transporter-like_CS"/>
</dbReference>
<keyword evidence="3" id="KW-0547">Nucleotide-binding</keyword>